<keyword evidence="2" id="KW-1185">Reference proteome</keyword>
<reference evidence="1 2" key="1">
    <citation type="submission" date="2020-11" db="EMBL/GenBank/DDBJ databases">
        <title>Kaistella gelatinilytica sp. nov., a flavobacterium isolated from Antarctic Soil.</title>
        <authorList>
            <person name="Li J."/>
        </authorList>
    </citation>
    <scope>NUCLEOTIDE SEQUENCE [LARGE SCALE GENOMIC DNA]</scope>
    <source>
        <strain evidence="1 2">G5-32</strain>
    </source>
</reference>
<evidence type="ECO:0000313" key="2">
    <source>
        <dbReference type="Proteomes" id="UP000660070"/>
    </source>
</evidence>
<dbReference type="RefSeq" id="WP_196079420.1">
    <property type="nucleotide sequence ID" value="NZ_JADPVI010000001.1"/>
</dbReference>
<organism evidence="1 2">
    <name type="scientific">Kaistella gelatinilytica</name>
    <dbReference type="NCBI Taxonomy" id="2787636"/>
    <lineage>
        <taxon>Bacteria</taxon>
        <taxon>Pseudomonadati</taxon>
        <taxon>Bacteroidota</taxon>
        <taxon>Flavobacteriia</taxon>
        <taxon>Flavobacteriales</taxon>
        <taxon>Weeksellaceae</taxon>
        <taxon>Chryseobacterium group</taxon>
        <taxon>Kaistella</taxon>
    </lineage>
</organism>
<evidence type="ECO:0000313" key="1">
    <source>
        <dbReference type="EMBL" id="MBF8456934.1"/>
    </source>
</evidence>
<proteinExistence type="predicted"/>
<protein>
    <recommendedName>
        <fullName evidence="3">Lipoprotein</fullName>
    </recommendedName>
</protein>
<accession>A0ABS0FB59</accession>
<comment type="caution">
    <text evidence="1">The sequence shown here is derived from an EMBL/GenBank/DDBJ whole genome shotgun (WGS) entry which is preliminary data.</text>
</comment>
<name>A0ABS0FB59_9FLAO</name>
<dbReference type="Proteomes" id="UP000660070">
    <property type="component" value="Unassembled WGS sequence"/>
</dbReference>
<gene>
    <name evidence="1" type="ORF">IV494_07025</name>
</gene>
<dbReference type="EMBL" id="JADPVI010000001">
    <property type="protein sequence ID" value="MBF8456934.1"/>
    <property type="molecule type" value="Genomic_DNA"/>
</dbReference>
<sequence length="216" mass="25309">MKNSIYFLFLLLMVGCSKESKTNSEILPEVSTTVIANDSLKNFKNESENLRKEETLKRLNNEILSTLKSKDYEGFSNYIHPEKGITFSMYSYINLKKDKHFSREEFDQYIAKDTQFTWGHQDGTGDLLVFPIKDYLAEWVFKRNFKNAEFYFNEFKGTGNTINNIRKTYPNALFTENFIPGTEIYSGMDWNSLIFVFDEYNGTYYLIAVANNSWTT</sequence>
<evidence type="ECO:0008006" key="3">
    <source>
        <dbReference type="Google" id="ProtNLM"/>
    </source>
</evidence>
<dbReference type="PROSITE" id="PS51257">
    <property type="entry name" value="PROKAR_LIPOPROTEIN"/>
    <property type="match status" value="1"/>
</dbReference>